<dbReference type="RefSeq" id="WP_279528178.1">
    <property type="nucleotide sequence ID" value="NZ_CP122312.1"/>
</dbReference>
<dbReference type="Proteomes" id="UP001596447">
    <property type="component" value="Unassembled WGS sequence"/>
</dbReference>
<keyword evidence="2" id="KW-1185">Reference proteome</keyword>
<reference evidence="1 2" key="1">
    <citation type="journal article" date="2019" name="Int. J. Syst. Evol. Microbiol.">
        <title>The Global Catalogue of Microorganisms (GCM) 10K type strain sequencing project: providing services to taxonomists for standard genome sequencing and annotation.</title>
        <authorList>
            <consortium name="The Broad Institute Genomics Platform"/>
            <consortium name="The Broad Institute Genome Sequencing Center for Infectious Disease"/>
            <person name="Wu L."/>
            <person name="Ma J."/>
        </authorList>
    </citation>
    <scope>NUCLEOTIDE SEQUENCE [LARGE SCALE GENOMIC DNA]</scope>
    <source>
        <strain evidence="1 2">XZGYJ-43</strain>
    </source>
</reference>
<evidence type="ECO:0000313" key="2">
    <source>
        <dbReference type="Proteomes" id="UP001596447"/>
    </source>
</evidence>
<dbReference type="AlphaFoldDB" id="A0ABD5Z8F7"/>
<dbReference type="EMBL" id="JBHTAR010000011">
    <property type="protein sequence ID" value="MFC7201433.1"/>
    <property type="molecule type" value="Genomic_DNA"/>
</dbReference>
<protein>
    <submittedName>
        <fullName evidence="1">DUF5813 family protein</fullName>
    </submittedName>
</protein>
<proteinExistence type="predicted"/>
<comment type="caution">
    <text evidence="1">The sequence shown here is derived from an EMBL/GenBank/DDBJ whole genome shotgun (WGS) entry which is preliminary data.</text>
</comment>
<gene>
    <name evidence="1" type="ORF">ACFQJ9_18830</name>
</gene>
<dbReference type="Pfam" id="PF19130">
    <property type="entry name" value="DUF5813"/>
    <property type="match status" value="1"/>
</dbReference>
<sequence>MSDFTREFERHDRFEADDDTFVPTTTDFDATVRVEDETVRVTAEVPTLDSVVESETVAEVVEDGWYETFELRVVDVSGVTYADPVEEPTVEREGSTITVEAAIEARPDNAADDALAVANFVEGTWFEGIIPGYDYVPKVQEMRERAAHEGQEGTPL</sequence>
<organism evidence="1 2">
    <name type="scientific">Halospeciosus flavus</name>
    <dbReference type="NCBI Taxonomy" id="3032283"/>
    <lineage>
        <taxon>Archaea</taxon>
        <taxon>Methanobacteriati</taxon>
        <taxon>Methanobacteriota</taxon>
        <taxon>Stenosarchaea group</taxon>
        <taxon>Halobacteria</taxon>
        <taxon>Halobacteriales</taxon>
        <taxon>Halobacteriaceae</taxon>
        <taxon>Halospeciosus</taxon>
    </lineage>
</organism>
<name>A0ABD5Z8F7_9EURY</name>
<accession>A0ABD5Z8F7</accession>
<dbReference type="InterPro" id="IPR043851">
    <property type="entry name" value="DUF5813"/>
</dbReference>
<evidence type="ECO:0000313" key="1">
    <source>
        <dbReference type="EMBL" id="MFC7201433.1"/>
    </source>
</evidence>